<dbReference type="AlphaFoldDB" id="A0A6A5G6F3"/>
<dbReference type="Proteomes" id="UP000483820">
    <property type="component" value="Chromosome V"/>
</dbReference>
<name>A0A6A5G6F3_CAERE</name>
<protein>
    <submittedName>
        <fullName evidence="2">Uncharacterized protein</fullName>
    </submittedName>
</protein>
<dbReference type="PANTHER" id="PTHR22943">
    <property type="entry name" value="7-TRANSMEMBRANE DOMAIN RECEPTOR C.ELEGANS"/>
    <property type="match status" value="1"/>
</dbReference>
<feature type="transmembrane region" description="Helical" evidence="1">
    <location>
        <begin position="55"/>
        <end position="73"/>
    </location>
</feature>
<dbReference type="RefSeq" id="XP_053580559.1">
    <property type="nucleotide sequence ID" value="XM_053731646.1"/>
</dbReference>
<accession>A0A6A5G6F3</accession>
<keyword evidence="1" id="KW-0812">Transmembrane</keyword>
<reference evidence="2 3" key="1">
    <citation type="submission" date="2019-12" db="EMBL/GenBank/DDBJ databases">
        <title>Chromosome-level assembly of the Caenorhabditis remanei genome.</title>
        <authorList>
            <person name="Teterina A.A."/>
            <person name="Willis J.H."/>
            <person name="Phillips P.C."/>
        </authorList>
    </citation>
    <scope>NUCLEOTIDE SEQUENCE [LARGE SCALE GENOMIC DNA]</scope>
    <source>
        <strain evidence="2 3">PX506</strain>
        <tissue evidence="2">Whole organism</tissue>
    </source>
</reference>
<dbReference type="GO" id="GO:0005886">
    <property type="term" value="C:plasma membrane"/>
    <property type="evidence" value="ECO:0007669"/>
    <property type="project" value="TreeGrafter"/>
</dbReference>
<sequence>MVAIDRMFERTQESLDDLEEVGTIVPVVTMYIPVGLFIALPFFNIGLGSFVNYPSGSMALYPCIEPLIAIWCIKDFRMVVIKLLPRCKTQVTETVRSVYSSNGTKTIVQ</sequence>
<dbReference type="GeneID" id="9819044"/>
<evidence type="ECO:0000313" key="2">
    <source>
        <dbReference type="EMBL" id="KAF1750164.1"/>
    </source>
</evidence>
<dbReference type="InterPro" id="IPR019428">
    <property type="entry name" value="7TM_GPCR_serpentine_rcpt_Str"/>
</dbReference>
<keyword evidence="1" id="KW-0472">Membrane</keyword>
<dbReference type="SUPFAM" id="SSF81321">
    <property type="entry name" value="Family A G protein-coupled receptor-like"/>
    <property type="match status" value="1"/>
</dbReference>
<evidence type="ECO:0000313" key="3">
    <source>
        <dbReference type="Proteomes" id="UP000483820"/>
    </source>
</evidence>
<organism evidence="2 3">
    <name type="scientific">Caenorhabditis remanei</name>
    <name type="common">Caenorhabditis vulgaris</name>
    <dbReference type="NCBI Taxonomy" id="31234"/>
    <lineage>
        <taxon>Eukaryota</taxon>
        <taxon>Metazoa</taxon>
        <taxon>Ecdysozoa</taxon>
        <taxon>Nematoda</taxon>
        <taxon>Chromadorea</taxon>
        <taxon>Rhabditida</taxon>
        <taxon>Rhabditina</taxon>
        <taxon>Rhabditomorpha</taxon>
        <taxon>Rhabditoidea</taxon>
        <taxon>Rhabditidae</taxon>
        <taxon>Peloderinae</taxon>
        <taxon>Caenorhabditis</taxon>
    </lineage>
</organism>
<dbReference type="GO" id="GO:0038022">
    <property type="term" value="F:G protein-coupled olfactory receptor activity"/>
    <property type="evidence" value="ECO:0007669"/>
    <property type="project" value="TreeGrafter"/>
</dbReference>
<gene>
    <name evidence="2" type="ORF">GCK72_016711</name>
</gene>
<dbReference type="EMBL" id="WUAV01000005">
    <property type="protein sequence ID" value="KAF1750164.1"/>
    <property type="molecule type" value="Genomic_DNA"/>
</dbReference>
<dbReference type="CTD" id="9819044"/>
<dbReference type="KEGG" id="crq:GCK72_016711"/>
<dbReference type="PANTHER" id="PTHR22943:SF81">
    <property type="entry name" value="SEVEN TM RECEPTOR"/>
    <property type="match status" value="1"/>
</dbReference>
<dbReference type="Pfam" id="PF10326">
    <property type="entry name" value="7TM_GPCR_Str"/>
    <property type="match status" value="1"/>
</dbReference>
<keyword evidence="1" id="KW-1133">Transmembrane helix</keyword>
<evidence type="ECO:0000256" key="1">
    <source>
        <dbReference type="SAM" id="Phobius"/>
    </source>
</evidence>
<dbReference type="GO" id="GO:0042048">
    <property type="term" value="P:olfactory behavior"/>
    <property type="evidence" value="ECO:0007669"/>
    <property type="project" value="TreeGrafter"/>
</dbReference>
<proteinExistence type="predicted"/>
<comment type="caution">
    <text evidence="2">The sequence shown here is derived from an EMBL/GenBank/DDBJ whole genome shotgun (WGS) entry which is preliminary data.</text>
</comment>
<feature type="transmembrane region" description="Helical" evidence="1">
    <location>
        <begin position="21"/>
        <end position="43"/>
    </location>
</feature>